<dbReference type="InterPro" id="IPR036291">
    <property type="entry name" value="NAD(P)-bd_dom_sf"/>
</dbReference>
<dbReference type="Proteomes" id="UP001165685">
    <property type="component" value="Unassembled WGS sequence"/>
</dbReference>
<sequence>MPGPFSVPGTNAVVTGAAGGIGRAVAARLLADGAAHVVIADRDADRARAAAGGLGPRASWEAFDVADEQAVAAAVDRVWDRAGPVDLWCSNAGVGAGEGLGDDADWDLSWRVHVMAHVYAARALFPRMAGRGGHFMVTASAAGLLTNLDTAPYTVTKHGAVALAEWLAIRHADDGIGVSCLCPQGVNTAMTAGDGASASTRLGGEYLEPEDVAQAVAAALRDGRFLILPHPEAADYELRRAQDRDRWLKGMRKAWAKLKGA</sequence>
<keyword evidence="4" id="KW-1185">Reference proteome</keyword>
<dbReference type="InterPro" id="IPR002347">
    <property type="entry name" value="SDR_fam"/>
</dbReference>
<evidence type="ECO:0000256" key="2">
    <source>
        <dbReference type="ARBA" id="ARBA00023002"/>
    </source>
</evidence>
<dbReference type="PANTHER" id="PTHR43669">
    <property type="entry name" value="5-KETO-D-GLUCONATE 5-REDUCTASE"/>
    <property type="match status" value="1"/>
</dbReference>
<dbReference type="Pfam" id="PF00106">
    <property type="entry name" value="adh_short"/>
    <property type="match status" value="1"/>
</dbReference>
<organism evidence="3 4">
    <name type="scientific">Nocardiopsis suaedae</name>
    <dbReference type="NCBI Taxonomy" id="3018444"/>
    <lineage>
        <taxon>Bacteria</taxon>
        <taxon>Bacillati</taxon>
        <taxon>Actinomycetota</taxon>
        <taxon>Actinomycetes</taxon>
        <taxon>Streptosporangiales</taxon>
        <taxon>Nocardiopsidaceae</taxon>
        <taxon>Nocardiopsis</taxon>
    </lineage>
</organism>
<dbReference type="PANTHER" id="PTHR43669:SF3">
    <property type="entry name" value="ALCOHOL DEHYDROGENASE, PUTATIVE (AFU_ORTHOLOGUE AFUA_3G03445)-RELATED"/>
    <property type="match status" value="1"/>
</dbReference>
<comment type="similarity">
    <text evidence="1">Belongs to the short-chain dehydrogenases/reductases (SDR) family.</text>
</comment>
<evidence type="ECO:0000313" key="3">
    <source>
        <dbReference type="EMBL" id="MDA2805226.1"/>
    </source>
</evidence>
<dbReference type="RefSeq" id="WP_270677883.1">
    <property type="nucleotide sequence ID" value="NZ_JAQFWP010000018.1"/>
</dbReference>
<name>A0ABT4TKK1_9ACTN</name>
<accession>A0ABT4TKK1</accession>
<dbReference type="PRINTS" id="PR00081">
    <property type="entry name" value="GDHRDH"/>
</dbReference>
<proteinExistence type="inferred from homology"/>
<gene>
    <name evidence="3" type="ORF">O4U47_11960</name>
</gene>
<dbReference type="InterPro" id="IPR020904">
    <property type="entry name" value="Sc_DH/Rdtase_CS"/>
</dbReference>
<dbReference type="EMBL" id="JAQFWP010000018">
    <property type="protein sequence ID" value="MDA2805226.1"/>
    <property type="molecule type" value="Genomic_DNA"/>
</dbReference>
<dbReference type="SUPFAM" id="SSF51735">
    <property type="entry name" value="NAD(P)-binding Rossmann-fold domains"/>
    <property type="match status" value="1"/>
</dbReference>
<dbReference type="PROSITE" id="PS00061">
    <property type="entry name" value="ADH_SHORT"/>
    <property type="match status" value="1"/>
</dbReference>
<dbReference type="Gene3D" id="3.40.50.720">
    <property type="entry name" value="NAD(P)-binding Rossmann-like Domain"/>
    <property type="match status" value="1"/>
</dbReference>
<keyword evidence="2" id="KW-0560">Oxidoreductase</keyword>
<dbReference type="CDD" id="cd05233">
    <property type="entry name" value="SDR_c"/>
    <property type="match status" value="1"/>
</dbReference>
<protein>
    <submittedName>
        <fullName evidence="3">SDR family NAD(P)-dependent oxidoreductase</fullName>
    </submittedName>
</protein>
<comment type="caution">
    <text evidence="3">The sequence shown here is derived from an EMBL/GenBank/DDBJ whole genome shotgun (WGS) entry which is preliminary data.</text>
</comment>
<reference evidence="3" key="1">
    <citation type="submission" date="2023-01" db="EMBL/GenBank/DDBJ databases">
        <title>Draft genome sequence of Nocardiopsis sp. LSu2-4 isolated from halophytes.</title>
        <authorList>
            <person name="Duangmal K."/>
            <person name="Chantavorakit T."/>
        </authorList>
    </citation>
    <scope>NUCLEOTIDE SEQUENCE</scope>
    <source>
        <strain evidence="3">LSu2-4</strain>
    </source>
</reference>
<evidence type="ECO:0000313" key="4">
    <source>
        <dbReference type="Proteomes" id="UP001165685"/>
    </source>
</evidence>
<evidence type="ECO:0000256" key="1">
    <source>
        <dbReference type="ARBA" id="ARBA00006484"/>
    </source>
</evidence>